<gene>
    <name evidence="1" type="ORF">BBOV_II001710</name>
</gene>
<accession>A7AT67</accession>
<dbReference type="OMA" id="NEREWQD"/>
<reference evidence="1 2" key="1">
    <citation type="journal article" date="2007" name="PLoS Pathog.">
        <title>Genome sequence of Babesia bovis and comparative analysis of apicomplexan hemoprotozoa.</title>
        <authorList>
            <person name="Brayton K.A."/>
            <person name="Lau A.O.T."/>
            <person name="Herndon D.R."/>
            <person name="Hannick L."/>
            <person name="Kappmeyer L.S."/>
            <person name="Berens S.J."/>
            <person name="Bidwell S.L."/>
            <person name="Brown W.C."/>
            <person name="Crabtree J."/>
            <person name="Fadrosh D."/>
            <person name="Feldblum T."/>
            <person name="Forberger H.A."/>
            <person name="Haas B.J."/>
            <person name="Howell J.M."/>
            <person name="Khouri H."/>
            <person name="Koo H."/>
            <person name="Mann D.J."/>
            <person name="Norimine J."/>
            <person name="Paulsen I.T."/>
            <person name="Radune D."/>
            <person name="Ren Q."/>
            <person name="Smith R.K. Jr."/>
            <person name="Suarez C.E."/>
            <person name="White O."/>
            <person name="Wortman J.R."/>
            <person name="Knowles D.P. Jr."/>
            <person name="McElwain T.F."/>
            <person name="Nene V.M."/>
        </authorList>
    </citation>
    <scope>NUCLEOTIDE SEQUENCE [LARGE SCALE GENOMIC DNA]</scope>
    <source>
        <strain evidence="1">T2Bo</strain>
    </source>
</reference>
<dbReference type="EMBL" id="AAXT01000003">
    <property type="protein sequence ID" value="EDO06128.1"/>
    <property type="molecule type" value="Genomic_DNA"/>
</dbReference>
<dbReference type="InterPro" id="IPR038122">
    <property type="entry name" value="PFU_sf"/>
</dbReference>
<dbReference type="AlphaFoldDB" id="A7AT67"/>
<dbReference type="Gene3D" id="3.10.20.870">
    <property type="entry name" value="PFU (PLAA family ubiquitin binding), C-terminal domain"/>
    <property type="match status" value="1"/>
</dbReference>
<sequence>MEPDPECMSLQQLYLLNNNLERLKCGMLIGISLYVYLDAVIKLHGLQKVNHDLLTENARLIQRTREYARQKRENGQKQLGRNHATQLPAQFGATTFNEQMNPGALKGVYTPAHKNSPITVSVQMGPNFTAVLETAISLNQAQLMEFYKADATHIDYRMILIETKKGIVENASTVVTRNPKVTLLKLQEGVKYHATVHCTVPNSECRLTGEATFVYKYVAPKQPMVQPDHTEATLPDTQAPISVDNESYKMNVQVGEDEYLTCNFNNEDDLTQIAQSFINNNRLKPILLDGLVTALENLKLSGVTIRNVDVSDLL</sequence>
<dbReference type="InParanoid" id="A7AT67"/>
<evidence type="ECO:0000313" key="1">
    <source>
        <dbReference type="EMBL" id="EDO06128.1"/>
    </source>
</evidence>
<protein>
    <submittedName>
        <fullName evidence="1">Uncharacterized protein</fullName>
    </submittedName>
</protein>
<comment type="caution">
    <text evidence="1">The sequence shown here is derived from an EMBL/GenBank/DDBJ whole genome shotgun (WGS) entry which is preliminary data.</text>
</comment>
<keyword evidence="2" id="KW-1185">Reference proteome</keyword>
<evidence type="ECO:0000313" key="2">
    <source>
        <dbReference type="Proteomes" id="UP000002173"/>
    </source>
</evidence>
<organism evidence="1 2">
    <name type="scientific">Babesia bovis</name>
    <dbReference type="NCBI Taxonomy" id="5865"/>
    <lineage>
        <taxon>Eukaryota</taxon>
        <taxon>Sar</taxon>
        <taxon>Alveolata</taxon>
        <taxon>Apicomplexa</taxon>
        <taxon>Aconoidasida</taxon>
        <taxon>Piroplasmida</taxon>
        <taxon>Babesiidae</taxon>
        <taxon>Babesia</taxon>
    </lineage>
</organism>
<dbReference type="eggNOG" id="ENOG502QXR6">
    <property type="taxonomic scope" value="Eukaryota"/>
</dbReference>
<proteinExistence type="predicted"/>
<dbReference type="VEuPathDB" id="PiroplasmaDB:BBOV_II001710"/>
<dbReference type="Proteomes" id="UP000002173">
    <property type="component" value="Chromosome 2"/>
</dbReference>
<name>A7AT67_BABBO</name>